<dbReference type="OrthoDB" id="1201629at2"/>
<proteinExistence type="predicted"/>
<dbReference type="AlphaFoldDB" id="A0A2S7WDS0"/>
<accession>A0A2S7WDS0</accession>
<gene>
    <name evidence="1" type="ORF">BTO13_11285</name>
</gene>
<sequence>MKIQFFTASFFLFLLVSCNEKPQNSSTCYLNDSRPSQAISYEEMAAMIDAFDSGSKKELDKYLKKVSNGKDSISTIYSWYKLEDLKQYIAYIEKISKEKGIPVTGLRIYPSEYPENFVNQKLKGRQTLIFTPTTTIDGKDDVAFEPLYSETGKPALISEFLEKARMKMSKNSSYLKSTDTTTIQSSSANRIITSPPY</sequence>
<dbReference type="RefSeq" id="WP_105046923.1">
    <property type="nucleotide sequence ID" value="NZ_CP150662.1"/>
</dbReference>
<keyword evidence="2" id="KW-1185">Reference proteome</keyword>
<dbReference type="Proteomes" id="UP000237608">
    <property type="component" value="Unassembled WGS sequence"/>
</dbReference>
<evidence type="ECO:0000313" key="1">
    <source>
        <dbReference type="EMBL" id="PQJ75769.1"/>
    </source>
</evidence>
<name>A0A2S7WDS0_9FLAO</name>
<organism evidence="1 2">
    <name type="scientific">Polaribacter gangjinensis</name>
    <dbReference type="NCBI Taxonomy" id="574710"/>
    <lineage>
        <taxon>Bacteria</taxon>
        <taxon>Pseudomonadati</taxon>
        <taxon>Bacteroidota</taxon>
        <taxon>Flavobacteriia</taxon>
        <taxon>Flavobacteriales</taxon>
        <taxon>Flavobacteriaceae</taxon>
    </lineage>
</organism>
<dbReference type="PROSITE" id="PS51257">
    <property type="entry name" value="PROKAR_LIPOPROTEIN"/>
    <property type="match status" value="1"/>
</dbReference>
<comment type="caution">
    <text evidence="1">The sequence shown here is derived from an EMBL/GenBank/DDBJ whole genome shotgun (WGS) entry which is preliminary data.</text>
</comment>
<evidence type="ECO:0000313" key="2">
    <source>
        <dbReference type="Proteomes" id="UP000237608"/>
    </source>
</evidence>
<dbReference type="EMBL" id="MSCL01000001">
    <property type="protein sequence ID" value="PQJ75769.1"/>
    <property type="molecule type" value="Genomic_DNA"/>
</dbReference>
<protein>
    <submittedName>
        <fullName evidence="1">Uncharacterized protein</fullName>
    </submittedName>
</protein>
<reference evidence="1 2" key="1">
    <citation type="submission" date="2016-12" db="EMBL/GenBank/DDBJ databases">
        <title>Trade-off between light-utilization and light-protection in marine flavobacteria.</title>
        <authorList>
            <person name="Kumagai Y."/>
            <person name="Yoshizawa S."/>
            <person name="Kogure K."/>
            <person name="Iwasaki W."/>
        </authorList>
    </citation>
    <scope>NUCLEOTIDE SEQUENCE [LARGE SCALE GENOMIC DNA]</scope>
    <source>
        <strain evidence="1 2">KCTC 22729</strain>
    </source>
</reference>